<sequence>KEYVVLHALAFDLDVTFPHLLLNDKIERIVALHTTFTLDQKATLSNSLLKTTWSFLNDSSRTPLCLRLDADDIAAGAVYLAGLLDNTVPDTIVTSDGQPWECVLRPNQEMLIDAATFILEAYICEGIDESKLSPSIVDLLNRFHTYRFMEEVKFEHTSPMSSAGMDDLDNTTDLESDIVNGGTPDDVADKSFEEEMICTDIFISKKRSLDDYAEPLFSQPKRQKLLD</sequence>
<proteinExistence type="predicted"/>
<feature type="non-terminal residue" evidence="1">
    <location>
        <position position="1"/>
    </location>
</feature>
<organism evidence="1 2">
    <name type="scientific">Thraustotheca clavata</name>
    <dbReference type="NCBI Taxonomy" id="74557"/>
    <lineage>
        <taxon>Eukaryota</taxon>
        <taxon>Sar</taxon>
        <taxon>Stramenopiles</taxon>
        <taxon>Oomycota</taxon>
        <taxon>Saprolegniomycetes</taxon>
        <taxon>Saprolegniales</taxon>
        <taxon>Achlyaceae</taxon>
        <taxon>Thraustotheca</taxon>
    </lineage>
</organism>
<keyword evidence="2" id="KW-1185">Reference proteome</keyword>
<dbReference type="OrthoDB" id="10264655at2759"/>
<comment type="caution">
    <text evidence="1">The sequence shown here is derived from an EMBL/GenBank/DDBJ whole genome shotgun (WGS) entry which is preliminary data.</text>
</comment>
<accession>A0A1V9ZG02</accession>
<evidence type="ECO:0000313" key="1">
    <source>
        <dbReference type="EMBL" id="OQR96913.1"/>
    </source>
</evidence>
<dbReference type="CDD" id="cd20546">
    <property type="entry name" value="CYCLIN_SpCG1C_ScCTK2-like_rpt2"/>
    <property type="match status" value="1"/>
</dbReference>
<protein>
    <submittedName>
        <fullName evidence="1">Cyclin</fullName>
    </submittedName>
</protein>
<dbReference type="InterPro" id="IPR043198">
    <property type="entry name" value="Cyclin/Ssn8"/>
</dbReference>
<dbReference type="GO" id="GO:0016538">
    <property type="term" value="F:cyclin-dependent protein serine/threonine kinase regulator activity"/>
    <property type="evidence" value="ECO:0007669"/>
    <property type="project" value="InterPro"/>
</dbReference>
<dbReference type="EMBL" id="JNBS01001937">
    <property type="protein sequence ID" value="OQR96913.1"/>
    <property type="molecule type" value="Genomic_DNA"/>
</dbReference>
<dbReference type="STRING" id="74557.A0A1V9ZG02"/>
<dbReference type="SUPFAM" id="SSF47954">
    <property type="entry name" value="Cyclin-like"/>
    <property type="match status" value="1"/>
</dbReference>
<dbReference type="AlphaFoldDB" id="A0A1V9ZG02"/>
<dbReference type="InterPro" id="IPR036915">
    <property type="entry name" value="Cyclin-like_sf"/>
</dbReference>
<gene>
    <name evidence="1" type="ORF">THRCLA_07126</name>
</gene>
<name>A0A1V9ZG02_9STRA</name>
<dbReference type="GO" id="GO:0006357">
    <property type="term" value="P:regulation of transcription by RNA polymerase II"/>
    <property type="evidence" value="ECO:0007669"/>
    <property type="project" value="InterPro"/>
</dbReference>
<dbReference type="Proteomes" id="UP000243217">
    <property type="component" value="Unassembled WGS sequence"/>
</dbReference>
<evidence type="ECO:0000313" key="2">
    <source>
        <dbReference type="Proteomes" id="UP000243217"/>
    </source>
</evidence>
<dbReference type="Gene3D" id="1.10.472.10">
    <property type="entry name" value="Cyclin-like"/>
    <property type="match status" value="1"/>
</dbReference>
<dbReference type="PANTHER" id="PTHR10026">
    <property type="entry name" value="CYCLIN"/>
    <property type="match status" value="1"/>
</dbReference>
<reference evidence="1 2" key="1">
    <citation type="journal article" date="2014" name="Genome Biol. Evol.">
        <title>The secreted proteins of Achlya hypogyna and Thraustotheca clavata identify the ancestral oomycete secretome and reveal gene acquisitions by horizontal gene transfer.</title>
        <authorList>
            <person name="Misner I."/>
            <person name="Blouin N."/>
            <person name="Leonard G."/>
            <person name="Richards T.A."/>
            <person name="Lane C.E."/>
        </authorList>
    </citation>
    <scope>NUCLEOTIDE SEQUENCE [LARGE SCALE GENOMIC DNA]</scope>
    <source>
        <strain evidence="1 2">ATCC 34112</strain>
    </source>
</reference>